<evidence type="ECO:0000256" key="3">
    <source>
        <dbReference type="HAMAP-Rule" id="MF_00163"/>
    </source>
</evidence>
<accession>A0A1H3JLU3</accession>
<comment type="catalytic activity">
    <reaction evidence="3">
        <text>N-terminal N-formyl-L-methionyl-[peptide] + H2O = N-terminal L-methionyl-[peptide] + formate</text>
        <dbReference type="Rhea" id="RHEA:24420"/>
        <dbReference type="Rhea" id="RHEA-COMP:10639"/>
        <dbReference type="Rhea" id="RHEA-COMP:10640"/>
        <dbReference type="ChEBI" id="CHEBI:15377"/>
        <dbReference type="ChEBI" id="CHEBI:15740"/>
        <dbReference type="ChEBI" id="CHEBI:49298"/>
        <dbReference type="ChEBI" id="CHEBI:64731"/>
        <dbReference type="EC" id="3.5.1.88"/>
    </reaction>
</comment>
<comment type="similarity">
    <text evidence="1 3">Belongs to the polypeptide deformylase family.</text>
</comment>
<dbReference type="Proteomes" id="UP000183918">
    <property type="component" value="Unassembled WGS sequence"/>
</dbReference>
<comment type="cofactor">
    <cofactor evidence="3">
        <name>Fe(2+)</name>
        <dbReference type="ChEBI" id="CHEBI:29033"/>
    </cofactor>
    <text evidence="3">Binds 1 Fe(2+) ion.</text>
</comment>
<dbReference type="PANTHER" id="PTHR10458">
    <property type="entry name" value="PEPTIDE DEFORMYLASE"/>
    <property type="match status" value="1"/>
</dbReference>
<dbReference type="AlphaFoldDB" id="A0A1H3JLU3"/>
<keyword evidence="5" id="KW-1185">Reference proteome</keyword>
<feature type="binding site" evidence="3">
    <location>
        <position position="131"/>
    </location>
    <ligand>
        <name>Fe cation</name>
        <dbReference type="ChEBI" id="CHEBI:24875"/>
    </ligand>
</feature>
<keyword evidence="3" id="KW-0378">Hydrolase</keyword>
<comment type="function">
    <text evidence="3">Removes the formyl group from the N-terminal Met of newly synthesized proteins. Requires at least a dipeptide for an efficient rate of reaction. N-terminal L-methionine is a prerequisite for activity but the enzyme has broad specificity at other positions.</text>
</comment>
<evidence type="ECO:0000256" key="1">
    <source>
        <dbReference type="ARBA" id="ARBA00010759"/>
    </source>
</evidence>
<dbReference type="HAMAP" id="MF_00163">
    <property type="entry name" value="Pep_deformylase"/>
    <property type="match status" value="1"/>
</dbReference>
<keyword evidence="2 3" id="KW-0408">Iron</keyword>
<dbReference type="GO" id="GO:0042586">
    <property type="term" value="F:peptide deformylase activity"/>
    <property type="evidence" value="ECO:0007669"/>
    <property type="project" value="UniProtKB-UniRule"/>
</dbReference>
<dbReference type="InterPro" id="IPR023635">
    <property type="entry name" value="Peptide_deformylase"/>
</dbReference>
<dbReference type="eggNOG" id="COG0242">
    <property type="taxonomic scope" value="Bacteria"/>
</dbReference>
<feature type="binding site" evidence="3">
    <location>
        <position position="135"/>
    </location>
    <ligand>
        <name>Fe cation</name>
        <dbReference type="ChEBI" id="CHEBI:24875"/>
    </ligand>
</feature>
<dbReference type="PANTHER" id="PTHR10458:SF22">
    <property type="entry name" value="PEPTIDE DEFORMYLASE"/>
    <property type="match status" value="1"/>
</dbReference>
<dbReference type="Gene3D" id="3.90.45.10">
    <property type="entry name" value="Peptide deformylase"/>
    <property type="match status" value="1"/>
</dbReference>
<dbReference type="RefSeq" id="WP_074717611.1">
    <property type="nucleotide sequence ID" value="NZ_FNPG01000017.1"/>
</dbReference>
<dbReference type="PIRSF" id="PIRSF004749">
    <property type="entry name" value="Pep_def"/>
    <property type="match status" value="1"/>
</dbReference>
<organism evidence="4 5">
    <name type="scientific">Lachnobacterium bovis DSM 14045</name>
    <dbReference type="NCBI Taxonomy" id="1122142"/>
    <lineage>
        <taxon>Bacteria</taxon>
        <taxon>Bacillati</taxon>
        <taxon>Bacillota</taxon>
        <taxon>Clostridia</taxon>
        <taxon>Lachnospirales</taxon>
        <taxon>Lachnospiraceae</taxon>
        <taxon>Lachnobacterium</taxon>
    </lineage>
</organism>
<dbReference type="GO" id="GO:0046872">
    <property type="term" value="F:metal ion binding"/>
    <property type="evidence" value="ECO:0007669"/>
    <property type="project" value="UniProtKB-KW"/>
</dbReference>
<dbReference type="STRING" id="1122142.SAMN02910414_01491"/>
<keyword evidence="3" id="KW-0479">Metal-binding</keyword>
<dbReference type="OrthoDB" id="9784988at2"/>
<feature type="binding site" evidence="3">
    <location>
        <position position="89"/>
    </location>
    <ligand>
        <name>Fe cation</name>
        <dbReference type="ChEBI" id="CHEBI:24875"/>
    </ligand>
</feature>
<gene>
    <name evidence="3" type="primary">def</name>
    <name evidence="4" type="ORF">SAMN02910414_01491</name>
</gene>
<dbReference type="NCBIfam" id="NF001159">
    <property type="entry name" value="PRK00150.1-3"/>
    <property type="match status" value="1"/>
</dbReference>
<keyword evidence="3" id="KW-0648">Protein biosynthesis</keyword>
<proteinExistence type="inferred from homology"/>
<dbReference type="GO" id="GO:0006412">
    <property type="term" value="P:translation"/>
    <property type="evidence" value="ECO:0007669"/>
    <property type="project" value="UniProtKB-UniRule"/>
</dbReference>
<reference evidence="4 5" key="1">
    <citation type="submission" date="2016-10" db="EMBL/GenBank/DDBJ databases">
        <authorList>
            <person name="de Groot N.N."/>
        </authorList>
    </citation>
    <scope>NUCLEOTIDE SEQUENCE [LARGE SCALE GENOMIC DNA]</scope>
    <source>
        <strain evidence="4 5">DSM 14045</strain>
    </source>
</reference>
<feature type="active site" evidence="3">
    <location>
        <position position="132"/>
    </location>
</feature>
<dbReference type="EMBL" id="FNPG01000017">
    <property type="protein sequence ID" value="SDY40886.1"/>
    <property type="molecule type" value="Genomic_DNA"/>
</dbReference>
<evidence type="ECO:0000256" key="2">
    <source>
        <dbReference type="ARBA" id="ARBA00023004"/>
    </source>
</evidence>
<evidence type="ECO:0000313" key="4">
    <source>
        <dbReference type="EMBL" id="SDY40886.1"/>
    </source>
</evidence>
<protein>
    <recommendedName>
        <fullName evidence="3">Peptide deformylase</fullName>
        <shortName evidence="3">PDF</shortName>
        <ecNumber evidence="3">3.5.1.88</ecNumber>
    </recommendedName>
    <alternativeName>
        <fullName evidence="3">Polypeptide deformylase</fullName>
    </alternativeName>
</protein>
<dbReference type="CDD" id="cd00487">
    <property type="entry name" value="Pep_deformylase"/>
    <property type="match status" value="1"/>
</dbReference>
<dbReference type="SUPFAM" id="SSF56420">
    <property type="entry name" value="Peptide deformylase"/>
    <property type="match status" value="1"/>
</dbReference>
<name>A0A1H3JLU3_9FIRM</name>
<dbReference type="InterPro" id="IPR036821">
    <property type="entry name" value="Peptide_deformylase_sf"/>
</dbReference>
<sequence>MALRTIRTEGDPVLNKKCREVKEITPRITELISDMFDTMYEANGVGLAAPQVGILKRIVVIDTGDSGALAMINPVIVEQSGSQTGDEGCLSVPGKAGCVTRPNYVKAQFYDEEMNLCEIEGTELLARCICHELDHLDGHLYTEKVEGSLKSVEYGEYEDLED</sequence>
<dbReference type="PRINTS" id="PR01576">
    <property type="entry name" value="PDEFORMYLASE"/>
</dbReference>
<dbReference type="Pfam" id="PF01327">
    <property type="entry name" value="Pep_deformylase"/>
    <property type="match status" value="1"/>
</dbReference>
<dbReference type="EC" id="3.5.1.88" evidence="3"/>
<evidence type="ECO:0000313" key="5">
    <source>
        <dbReference type="Proteomes" id="UP000183918"/>
    </source>
</evidence>
<dbReference type="NCBIfam" id="TIGR00079">
    <property type="entry name" value="pept_deformyl"/>
    <property type="match status" value="1"/>
</dbReference>